<keyword evidence="2" id="KW-1133">Transmembrane helix</keyword>
<feature type="compositionally biased region" description="Low complexity" evidence="1">
    <location>
        <begin position="57"/>
        <end position="70"/>
    </location>
</feature>
<feature type="compositionally biased region" description="Low complexity" evidence="1">
    <location>
        <begin position="144"/>
        <end position="164"/>
    </location>
</feature>
<dbReference type="InParanoid" id="K1WRT4"/>
<evidence type="ECO:0000313" key="4">
    <source>
        <dbReference type="Proteomes" id="UP000006757"/>
    </source>
</evidence>
<gene>
    <name evidence="3" type="ORF">A1Q2_02040</name>
</gene>
<feature type="region of interest" description="Disordered" evidence="1">
    <location>
        <begin position="1"/>
        <end position="123"/>
    </location>
</feature>
<reference evidence="3 4" key="1">
    <citation type="journal article" date="2012" name="Eukaryot. Cell">
        <title>Genome sequence of the Trichosporon asahii environmental strain CBS 8904.</title>
        <authorList>
            <person name="Yang R.Y."/>
            <person name="Li H.T."/>
            <person name="Zhu H."/>
            <person name="Zhou G.P."/>
            <person name="Wang M."/>
            <person name="Wang L."/>
        </authorList>
    </citation>
    <scope>NUCLEOTIDE SEQUENCE [LARGE SCALE GENOMIC DNA]</scope>
    <source>
        <strain evidence="3 4">CBS 8904</strain>
    </source>
</reference>
<dbReference type="OrthoDB" id="2575575at2759"/>
<feature type="compositionally biased region" description="Polar residues" evidence="1">
    <location>
        <begin position="481"/>
        <end position="496"/>
    </location>
</feature>
<dbReference type="Proteomes" id="UP000006757">
    <property type="component" value="Unassembled WGS sequence"/>
</dbReference>
<feature type="region of interest" description="Disordered" evidence="1">
    <location>
        <begin position="458"/>
        <end position="660"/>
    </location>
</feature>
<feature type="compositionally biased region" description="Low complexity" evidence="1">
    <location>
        <begin position="177"/>
        <end position="193"/>
    </location>
</feature>
<feature type="compositionally biased region" description="Polar residues" evidence="1">
    <location>
        <begin position="707"/>
        <end position="726"/>
    </location>
</feature>
<feature type="compositionally biased region" description="Low complexity" evidence="1">
    <location>
        <begin position="508"/>
        <end position="520"/>
    </location>
</feature>
<keyword evidence="4" id="KW-1185">Reference proteome</keyword>
<protein>
    <submittedName>
        <fullName evidence="3">Uncharacterized protein</fullName>
    </submittedName>
</protein>
<feature type="compositionally biased region" description="Low complexity" evidence="1">
    <location>
        <begin position="557"/>
        <end position="572"/>
    </location>
</feature>
<feature type="region of interest" description="Disordered" evidence="1">
    <location>
        <begin position="417"/>
        <end position="441"/>
    </location>
</feature>
<evidence type="ECO:0000313" key="3">
    <source>
        <dbReference type="EMBL" id="EKD03694.1"/>
    </source>
</evidence>
<comment type="caution">
    <text evidence="3">The sequence shown here is derived from an EMBL/GenBank/DDBJ whole genome shotgun (WGS) entry which is preliminary data.</text>
</comment>
<dbReference type="eggNOG" id="ENOG502SC01">
    <property type="taxonomic scope" value="Eukaryota"/>
</dbReference>
<dbReference type="AlphaFoldDB" id="K1WRT4"/>
<feature type="compositionally biased region" description="Basic and acidic residues" evidence="1">
    <location>
        <begin position="622"/>
        <end position="638"/>
    </location>
</feature>
<accession>K1WRT4</accession>
<evidence type="ECO:0000256" key="1">
    <source>
        <dbReference type="SAM" id="MobiDB-lite"/>
    </source>
</evidence>
<dbReference type="OMA" id="DIEMRTY"/>
<feature type="compositionally biased region" description="Polar residues" evidence="1">
    <location>
        <begin position="521"/>
        <end position="540"/>
    </location>
</feature>
<keyword evidence="2" id="KW-0812">Transmembrane</keyword>
<feature type="region of interest" description="Disordered" evidence="1">
    <location>
        <begin position="676"/>
        <end position="810"/>
    </location>
</feature>
<feature type="compositionally biased region" description="Low complexity" evidence="1">
    <location>
        <begin position="680"/>
        <end position="694"/>
    </location>
</feature>
<keyword evidence="2" id="KW-0472">Membrane</keyword>
<evidence type="ECO:0000256" key="2">
    <source>
        <dbReference type="SAM" id="Phobius"/>
    </source>
</evidence>
<dbReference type="HOGENOM" id="CLU_018694_0_0_1"/>
<organism evidence="3 4">
    <name type="scientific">Trichosporon asahii var. asahii (strain CBS 8904)</name>
    <name type="common">Yeast</name>
    <dbReference type="NCBI Taxonomy" id="1220162"/>
    <lineage>
        <taxon>Eukaryota</taxon>
        <taxon>Fungi</taxon>
        <taxon>Dikarya</taxon>
        <taxon>Basidiomycota</taxon>
        <taxon>Agaricomycotina</taxon>
        <taxon>Tremellomycetes</taxon>
        <taxon>Trichosporonales</taxon>
        <taxon>Trichosporonaceae</taxon>
        <taxon>Trichosporon</taxon>
    </lineage>
</organism>
<proteinExistence type="predicted"/>
<feature type="transmembrane region" description="Helical" evidence="2">
    <location>
        <begin position="318"/>
        <end position="339"/>
    </location>
</feature>
<dbReference type="EMBL" id="AMBO01000242">
    <property type="protein sequence ID" value="EKD03694.1"/>
    <property type="molecule type" value="Genomic_DNA"/>
</dbReference>
<feature type="region of interest" description="Disordered" evidence="1">
    <location>
        <begin position="144"/>
        <end position="194"/>
    </location>
</feature>
<sequence>MKRRRSASDGHPGPPRQSTSSPWRWNIGGPILDFGDEAVDAGPSTPPCACDDCVAPRPSSTYRSSSSSSSSRRRASRSARASFSGTDSDDDDLLASSTSNSTPVAATSRRRLRKQRDSSSRPWSLMRPLTTALALSLATAPLAAAGPVPLPSRSTTLTAATDTSSPPPTRTIQSSITTAPTDTPTTVPTKTQTLQRRKIESVSLFEEPSLLPSATLATLSAEALPYVVTQSSDGRWYHDPRPWWIYGVVMEHQEPAAHSNDMITNERRAADADANDMIARAQTTGSPRPADKYSVVSSLPKGWGESRVDRSEFYRTPLIVAASVILAILIVTGLIIFAIQRRVHTRRKRRHTARMRRKALAAAGLTEDDLKVGGEDAEVAFQKKLKEVETAYEIKHRGKAKHHRPTAIVRTKVRVWRGGMRRRKPTPGDELKPATSPTGMSTAIVLNQNGSVVSLATTATERTTSTRSSSRSTHHSRLSIHPSNSPTPNTSDQGVSGASEGIVSECTPNSPSMSSNNDPSQGSSEPTQSSPEVAQSSTPPSNMPPAYRPASVRSVEAGPSRGAGSSRGLRPPQVYGPLAPEKRSAGFYPAPTTPDAEEAQAVAQRADAKAPIIPPPEDDDETRMHVATDDKGALERMRLGASAPPVMRVEDADGAGPSAPVFEVDEAGFERLEGIEEAAETATAPQTPAATTDMPAPPTRVLLRSLRTFSDAPSRTESSALLTLPSTPAVEHDYSLTPSAPPLGLGLEPDSPAPSAPPLANDDDDGDLYEATAPPASDDGSDAGDGEPQRDPTQATLTVNGHRFLPVYEP</sequence>
<feature type="compositionally biased region" description="Low complexity" evidence="1">
    <location>
        <begin position="458"/>
        <end position="471"/>
    </location>
</feature>
<name>K1WRT4_TRIAC</name>
<feature type="compositionally biased region" description="Low complexity" evidence="1">
    <location>
        <begin position="599"/>
        <end position="611"/>
    </location>
</feature>